<dbReference type="Proteomes" id="UP000018001">
    <property type="component" value="Unassembled WGS sequence"/>
</dbReference>
<reference evidence="3" key="1">
    <citation type="journal article" date="2014" name="Genome Announc.">
        <title>Draft genome sequence of the formaldehyde-resistant fungus Byssochlamys spectabilis No. 5 (anamorph Paecilomyces variotii No. 5) (NBRC109023).</title>
        <authorList>
            <person name="Oka T."/>
            <person name="Ekino K."/>
            <person name="Fukuda K."/>
            <person name="Nomura Y."/>
        </authorList>
    </citation>
    <scope>NUCLEOTIDE SEQUENCE [LARGE SCALE GENOMIC DNA]</scope>
    <source>
        <strain evidence="3">No. 5 / NBRC 109023</strain>
    </source>
</reference>
<keyword evidence="1" id="KW-0812">Transmembrane</keyword>
<comment type="caution">
    <text evidence="2">The sequence shown here is derived from an EMBL/GenBank/DDBJ whole genome shotgun (WGS) entry which is preliminary data.</text>
</comment>
<organism evidence="2 3">
    <name type="scientific">Byssochlamys spectabilis (strain No. 5 / NBRC 109023)</name>
    <name type="common">Paecilomyces variotii</name>
    <dbReference type="NCBI Taxonomy" id="1356009"/>
    <lineage>
        <taxon>Eukaryota</taxon>
        <taxon>Fungi</taxon>
        <taxon>Dikarya</taxon>
        <taxon>Ascomycota</taxon>
        <taxon>Pezizomycotina</taxon>
        <taxon>Eurotiomycetes</taxon>
        <taxon>Eurotiomycetidae</taxon>
        <taxon>Eurotiales</taxon>
        <taxon>Thermoascaceae</taxon>
        <taxon>Paecilomyces</taxon>
    </lineage>
</organism>
<evidence type="ECO:0008006" key="4">
    <source>
        <dbReference type="Google" id="ProtNLM"/>
    </source>
</evidence>
<evidence type="ECO:0000313" key="3">
    <source>
        <dbReference type="Proteomes" id="UP000018001"/>
    </source>
</evidence>
<evidence type="ECO:0000256" key="1">
    <source>
        <dbReference type="SAM" id="Phobius"/>
    </source>
</evidence>
<sequence length="477" mass="54086">MEECTPTILRVVYGLLGPYLENDREASLMATCVAWIPSCLLISALLFIPTSFGGENRYGRYEQFKYHYWGHSQVSANREEIPESRVSTLSGLHREANDLSERLLRPRTLCLLDEDSWIPIDVSEYEAAHGSLEYVFICYTAEQFSEDEDKDELHRIAEAAARRAGVAAYWISCTCMPEEQDHCEDVYRISDVVRGAHSLVVIIGSPRGSSSNEREMIRQLGSRMWTFPEALLSRSSRPISVYMRDCDPESCRTLSKRDFAIEAWGDAVVSSQLIDHYEASIILSPLELVSVALQCFPARETGKHYDGDLSYALMVALLVPLFGFEGYMEIGEIEKLLFGINLGRLKWSPYSSHLSWHEDKDGECMGQDPIKNKKFRRIISAARDSQYGDPKVFTLVDTKTLSVTLFEAVRPPVAMLLCGSEGGMQRALLCSYDWKTQTLYRETVLRVDSVVLEGMSRVDRFRLGLHRETAETESIDN</sequence>
<dbReference type="EMBL" id="BAUL01000158">
    <property type="protein sequence ID" value="GAD96253.1"/>
    <property type="molecule type" value="Genomic_DNA"/>
</dbReference>
<dbReference type="AlphaFoldDB" id="V5FVY5"/>
<dbReference type="OrthoDB" id="2624308at2759"/>
<proteinExistence type="predicted"/>
<dbReference type="eggNOG" id="ENOG502RWEH">
    <property type="taxonomic scope" value="Eukaryota"/>
</dbReference>
<dbReference type="HOGENOM" id="CLU_011082_2_0_1"/>
<accession>V5FVY5</accession>
<name>V5FVY5_BYSSN</name>
<keyword evidence="1" id="KW-0472">Membrane</keyword>
<evidence type="ECO:0000313" key="2">
    <source>
        <dbReference type="EMBL" id="GAD96253.1"/>
    </source>
</evidence>
<keyword evidence="1" id="KW-1133">Transmembrane helix</keyword>
<feature type="transmembrane region" description="Helical" evidence="1">
    <location>
        <begin position="26"/>
        <end position="48"/>
    </location>
</feature>
<gene>
    <name evidence="2" type="ORF">PVAR5_4903</name>
</gene>
<protein>
    <recommendedName>
        <fullName evidence="4">Heterokaryon incompatibility domain-containing protein</fullName>
    </recommendedName>
</protein>
<dbReference type="InParanoid" id="V5FVY5"/>
<keyword evidence="3" id="KW-1185">Reference proteome</keyword>